<dbReference type="Gene3D" id="2.30.30.60">
    <property type="match status" value="1"/>
</dbReference>
<evidence type="ECO:0000256" key="7">
    <source>
        <dbReference type="SAM" id="MobiDB-lite"/>
    </source>
</evidence>
<dbReference type="PANTHER" id="PTHR30347:SF1">
    <property type="entry name" value="MECHANOSENSITIVE CHANNEL MSCK"/>
    <property type="match status" value="1"/>
</dbReference>
<feature type="domain" description="Mechanosensitive ion channel MscS C-terminal" evidence="12">
    <location>
        <begin position="747"/>
        <end position="827"/>
    </location>
</feature>
<feature type="transmembrane region" description="Helical" evidence="8">
    <location>
        <begin position="503"/>
        <end position="524"/>
    </location>
</feature>
<keyword evidence="9" id="KW-0732">Signal</keyword>
<dbReference type="GO" id="GO:0008381">
    <property type="term" value="F:mechanosensitive monoatomic ion channel activity"/>
    <property type="evidence" value="ECO:0007669"/>
    <property type="project" value="UniProtKB-ARBA"/>
</dbReference>
<feature type="compositionally biased region" description="Acidic residues" evidence="7">
    <location>
        <begin position="898"/>
        <end position="913"/>
    </location>
</feature>
<dbReference type="Proteomes" id="UP000679352">
    <property type="component" value="Chromosome"/>
</dbReference>
<organism evidence="13 14">
    <name type="scientific">Gemmobacter fulvus</name>
    <dbReference type="NCBI Taxonomy" id="2840474"/>
    <lineage>
        <taxon>Bacteria</taxon>
        <taxon>Pseudomonadati</taxon>
        <taxon>Pseudomonadota</taxon>
        <taxon>Alphaproteobacteria</taxon>
        <taxon>Rhodobacterales</taxon>
        <taxon>Paracoccaceae</taxon>
        <taxon>Gemmobacter</taxon>
    </lineage>
</organism>
<feature type="transmembrane region" description="Helical" evidence="8">
    <location>
        <begin position="588"/>
        <end position="605"/>
    </location>
</feature>
<feature type="chain" id="PRO_5037823305" evidence="9">
    <location>
        <begin position="26"/>
        <end position="913"/>
    </location>
</feature>
<evidence type="ECO:0000313" key="13">
    <source>
        <dbReference type="EMBL" id="QWK90189.1"/>
    </source>
</evidence>
<feature type="compositionally biased region" description="Polar residues" evidence="7">
    <location>
        <begin position="77"/>
        <end position="96"/>
    </location>
</feature>
<evidence type="ECO:0000256" key="2">
    <source>
        <dbReference type="ARBA" id="ARBA00008017"/>
    </source>
</evidence>
<dbReference type="InterPro" id="IPR010920">
    <property type="entry name" value="LSM_dom_sf"/>
</dbReference>
<feature type="transmembrane region" description="Helical" evidence="8">
    <location>
        <begin position="351"/>
        <end position="373"/>
    </location>
</feature>
<feature type="transmembrane region" description="Helical" evidence="8">
    <location>
        <begin position="651"/>
        <end position="669"/>
    </location>
</feature>
<evidence type="ECO:0000256" key="8">
    <source>
        <dbReference type="SAM" id="Phobius"/>
    </source>
</evidence>
<feature type="compositionally biased region" description="Low complexity" evidence="7">
    <location>
        <begin position="55"/>
        <end position="76"/>
    </location>
</feature>
<evidence type="ECO:0000259" key="11">
    <source>
        <dbReference type="Pfam" id="PF12607"/>
    </source>
</evidence>
<dbReference type="InterPro" id="IPR052702">
    <property type="entry name" value="MscS-like_channel"/>
</dbReference>
<dbReference type="InterPro" id="IPR011066">
    <property type="entry name" value="MscS_channel_C_sf"/>
</dbReference>
<accession>A0A975P5F4</accession>
<keyword evidence="14" id="KW-1185">Reference proteome</keyword>
<evidence type="ECO:0000313" key="14">
    <source>
        <dbReference type="Proteomes" id="UP000679352"/>
    </source>
</evidence>
<dbReference type="InterPro" id="IPR049278">
    <property type="entry name" value="MS_channel_C"/>
</dbReference>
<evidence type="ECO:0000256" key="1">
    <source>
        <dbReference type="ARBA" id="ARBA00004651"/>
    </source>
</evidence>
<dbReference type="SUPFAM" id="SSF82689">
    <property type="entry name" value="Mechanosensitive channel protein MscS (YggB), C-terminal domain"/>
    <property type="match status" value="1"/>
</dbReference>
<dbReference type="EMBL" id="CP076361">
    <property type="protein sequence ID" value="QWK90189.1"/>
    <property type="molecule type" value="Genomic_DNA"/>
</dbReference>
<dbReference type="InterPro" id="IPR006685">
    <property type="entry name" value="MscS_channel_2nd"/>
</dbReference>
<evidence type="ECO:0000256" key="6">
    <source>
        <dbReference type="ARBA" id="ARBA00023136"/>
    </source>
</evidence>
<feature type="region of interest" description="Disordered" evidence="7">
    <location>
        <begin position="876"/>
        <end position="913"/>
    </location>
</feature>
<keyword evidence="3" id="KW-1003">Cell membrane</keyword>
<keyword evidence="4 8" id="KW-0812">Transmembrane</keyword>
<feature type="transmembrane region" description="Helical" evidence="8">
    <location>
        <begin position="421"/>
        <end position="441"/>
    </location>
</feature>
<dbReference type="RefSeq" id="WP_215506428.1">
    <property type="nucleotide sequence ID" value="NZ_CP076361.1"/>
</dbReference>
<feature type="transmembrane region" description="Helical" evidence="8">
    <location>
        <begin position="474"/>
        <end position="497"/>
    </location>
</feature>
<gene>
    <name evidence="13" type="ORF">KM031_15390</name>
</gene>
<dbReference type="Gene3D" id="1.10.287.1260">
    <property type="match status" value="1"/>
</dbReference>
<dbReference type="Pfam" id="PF00924">
    <property type="entry name" value="MS_channel_2nd"/>
    <property type="match status" value="1"/>
</dbReference>
<dbReference type="PANTHER" id="PTHR30347">
    <property type="entry name" value="POTASSIUM CHANNEL RELATED"/>
    <property type="match status" value="1"/>
</dbReference>
<dbReference type="InterPro" id="IPR011014">
    <property type="entry name" value="MscS_channel_TM-2"/>
</dbReference>
<sequence length="913" mass="96087">MGGPADLLRALTLALCLALPGAVAAQTTPATPPVATEERAAETGEGAAAEGGGAADQVPAAPVADAAPTPPAKTGGLSKSQTAGSNNRGGKSISVLPSDSNALDYAAWERLATRAETALADSTTSNNGLELLRGQLVDWRTKLQGAQNTNATRIATSRTQITALGPAPADGESEAPEIAERRKALNEQLARLQAPGLAAEEAYRRASGLVSEIDRVLRERQANELLKLWPNPLNPANWGTAAAAVRDSLMPIWAEAAVNWTRPDRRAYLVDNLPVIGVLLLLAIALIWRGRAWIEGFALRLQTSAASARGRRLWGFLASLGQIIVPTVGVFLISVALALTEMAGSSGKQLIALLPPAGFALFAAHWLGGRIFPKANCEDGPLSLGPEQCAEGRFHATMIGLVLALETLRAGLLPNARLPEAAVPVITLPLILLMGLMLWRIGHLLNRHLARNATDGEAGGFANRIIGILAKVTIAIAVAGPLLALIGYASAAAALVFPAAGSLGLLALLVVILQLIGELYSLILRLPPEDDAQSQGLLPVLVGFLLTLASLPLFALIWGARFDDLTELWARFTQGFQIGETRISPSNFLYFAVLFAIGLALTRLFQGALKSSILPKTKLDQGGRNAIVSGTGYLGIFLAGLIAINSAGIDLSGLAIVAGALSLGIGFGLQNIVQNFVSGIILLIERPVSEGDWIEVGTVSGTVKAISVRSTRIQTFDRSDVIVPNADLVSQRVTNWTRYNLSGRLIVPVMVIHGSDPDQVLRVLREIAEAQPMAVLNPPPVVALVGFALDGIQFEIRVILRDVNFQLSVRSAINQDILRRFRDEGIALAHTGAGSKPLPEPEPEEDEASAPHFFPAVIVSMPASADAAKAAQAAAKAVTRRKAGAAHPGPASLGRDADDSDAFLDGIEDETER</sequence>
<proteinExistence type="inferred from homology"/>
<comment type="subcellular location">
    <subcellularLocation>
        <location evidence="1">Cell membrane</location>
        <topology evidence="1">Multi-pass membrane protein</topology>
    </subcellularLocation>
</comment>
<feature type="compositionally biased region" description="Low complexity" evidence="7">
    <location>
        <begin position="25"/>
        <end position="35"/>
    </location>
</feature>
<dbReference type="InterPro" id="IPR006686">
    <property type="entry name" value="MscS_channel_CS"/>
</dbReference>
<feature type="region of interest" description="Disordered" evidence="7">
    <location>
        <begin position="25"/>
        <end position="96"/>
    </location>
</feature>
<dbReference type="KEGG" id="gfu:KM031_15390"/>
<feature type="transmembrane region" description="Helical" evidence="8">
    <location>
        <begin position="536"/>
        <end position="560"/>
    </location>
</feature>
<keyword evidence="6 8" id="KW-0472">Membrane</keyword>
<dbReference type="PROSITE" id="PS01246">
    <property type="entry name" value="UPF0003"/>
    <property type="match status" value="1"/>
</dbReference>
<evidence type="ECO:0000259" key="12">
    <source>
        <dbReference type="Pfam" id="PF21082"/>
    </source>
</evidence>
<dbReference type="SUPFAM" id="SSF82861">
    <property type="entry name" value="Mechanosensitive channel protein MscS (YggB), transmembrane region"/>
    <property type="match status" value="1"/>
</dbReference>
<reference evidence="13" key="1">
    <citation type="submission" date="2021-06" db="EMBL/GenBank/DDBJ databases">
        <title>Direct submission.</title>
        <authorList>
            <person name="Lee C.-S."/>
            <person name="Jin L."/>
        </authorList>
    </citation>
    <scope>NUCLEOTIDE SEQUENCE</scope>
    <source>
        <strain evidence="13">Con5</strain>
    </source>
</reference>
<dbReference type="SUPFAM" id="SSF50182">
    <property type="entry name" value="Sm-like ribonucleoproteins"/>
    <property type="match status" value="1"/>
</dbReference>
<evidence type="ECO:0000256" key="4">
    <source>
        <dbReference type="ARBA" id="ARBA00022692"/>
    </source>
</evidence>
<feature type="transmembrane region" description="Helical" evidence="8">
    <location>
        <begin position="313"/>
        <end position="339"/>
    </location>
</feature>
<comment type="similarity">
    <text evidence="2">Belongs to the MscS (TC 1.A.23) family.</text>
</comment>
<dbReference type="InterPro" id="IPR022249">
    <property type="entry name" value="DUF3772"/>
</dbReference>
<protein>
    <submittedName>
        <fullName evidence="13">DUF3772 domain-containing protein</fullName>
    </submittedName>
</protein>
<keyword evidence="5 8" id="KW-1133">Transmembrane helix</keyword>
<dbReference type="Pfam" id="PF12607">
    <property type="entry name" value="DUF3772"/>
    <property type="match status" value="1"/>
</dbReference>
<dbReference type="Gene3D" id="3.30.70.100">
    <property type="match status" value="1"/>
</dbReference>
<evidence type="ECO:0000256" key="5">
    <source>
        <dbReference type="ARBA" id="ARBA00022989"/>
    </source>
</evidence>
<dbReference type="Pfam" id="PF21082">
    <property type="entry name" value="MS_channel_3rd"/>
    <property type="match status" value="1"/>
</dbReference>
<evidence type="ECO:0000256" key="9">
    <source>
        <dbReference type="SAM" id="SignalP"/>
    </source>
</evidence>
<evidence type="ECO:0000256" key="3">
    <source>
        <dbReference type="ARBA" id="ARBA00022475"/>
    </source>
</evidence>
<feature type="transmembrane region" description="Helical" evidence="8">
    <location>
        <begin position="273"/>
        <end position="292"/>
    </location>
</feature>
<feature type="domain" description="Mechanosensitive ion channel MscS" evidence="10">
    <location>
        <begin position="671"/>
        <end position="738"/>
    </location>
</feature>
<dbReference type="InterPro" id="IPR023408">
    <property type="entry name" value="MscS_beta-dom_sf"/>
</dbReference>
<dbReference type="GO" id="GO:0005886">
    <property type="term" value="C:plasma membrane"/>
    <property type="evidence" value="ECO:0007669"/>
    <property type="project" value="UniProtKB-SubCell"/>
</dbReference>
<feature type="transmembrane region" description="Helical" evidence="8">
    <location>
        <begin position="626"/>
        <end position="645"/>
    </location>
</feature>
<dbReference type="AlphaFoldDB" id="A0A975P5F4"/>
<name>A0A975P5F4_9RHOB</name>
<feature type="signal peptide" evidence="9">
    <location>
        <begin position="1"/>
        <end position="25"/>
    </location>
</feature>
<feature type="domain" description="DUF3772" evidence="11">
    <location>
        <begin position="198"/>
        <end position="256"/>
    </location>
</feature>
<evidence type="ECO:0000259" key="10">
    <source>
        <dbReference type="Pfam" id="PF00924"/>
    </source>
</evidence>